<keyword evidence="1" id="KW-0175">Coiled coil</keyword>
<reference evidence="3" key="2">
    <citation type="submission" date="2015-06" db="UniProtKB">
        <authorList>
            <consortium name="EnsemblPlants"/>
        </authorList>
    </citation>
    <scope>IDENTIFICATION</scope>
</reference>
<evidence type="ECO:0000256" key="2">
    <source>
        <dbReference type="SAM" id="Phobius"/>
    </source>
</evidence>
<keyword evidence="2" id="KW-0812">Transmembrane</keyword>
<keyword evidence="2" id="KW-1133">Transmembrane helix</keyword>
<name>A0A0E0Q391_ORYRU</name>
<organism evidence="3 4">
    <name type="scientific">Oryza rufipogon</name>
    <name type="common">Brownbeard rice</name>
    <name type="synonym">Asian wild rice</name>
    <dbReference type="NCBI Taxonomy" id="4529"/>
    <lineage>
        <taxon>Eukaryota</taxon>
        <taxon>Viridiplantae</taxon>
        <taxon>Streptophyta</taxon>
        <taxon>Embryophyta</taxon>
        <taxon>Tracheophyta</taxon>
        <taxon>Spermatophyta</taxon>
        <taxon>Magnoliopsida</taxon>
        <taxon>Liliopsida</taxon>
        <taxon>Poales</taxon>
        <taxon>Poaceae</taxon>
        <taxon>BOP clade</taxon>
        <taxon>Oryzoideae</taxon>
        <taxon>Oryzeae</taxon>
        <taxon>Oryzinae</taxon>
        <taxon>Oryza</taxon>
    </lineage>
</organism>
<reference evidence="4" key="1">
    <citation type="submission" date="2013-06" db="EMBL/GenBank/DDBJ databases">
        <authorList>
            <person name="Zhao Q."/>
        </authorList>
    </citation>
    <scope>NUCLEOTIDE SEQUENCE</scope>
    <source>
        <strain evidence="4">cv. W1943</strain>
    </source>
</reference>
<dbReference type="HOGENOM" id="CLU_131195_1_0_1"/>
<sequence length="127" mass="14290">MSLCRAVVMQSRGLLLRTRRRTFSTTGATDQEQVRRTNIVREIDELKAKVKREMIEDVEKVKRVENEDRNVLSRLLTSCGMPRGAFRDNLVFGCNVVAVFVASGVVGACSAGWRDARRKRAKFGTNA</sequence>
<keyword evidence="2" id="KW-0472">Membrane</keyword>
<keyword evidence="4" id="KW-1185">Reference proteome</keyword>
<dbReference type="Gramene" id="ORUFI07G00660.1">
    <property type="protein sequence ID" value="ORUFI07G00660.1"/>
    <property type="gene ID" value="ORUFI07G00660"/>
</dbReference>
<proteinExistence type="predicted"/>
<accession>A0A0E0Q391</accession>
<dbReference type="Proteomes" id="UP000008022">
    <property type="component" value="Unassembled WGS sequence"/>
</dbReference>
<dbReference type="AlphaFoldDB" id="A0A0E0Q391"/>
<evidence type="ECO:0000256" key="1">
    <source>
        <dbReference type="SAM" id="Coils"/>
    </source>
</evidence>
<evidence type="ECO:0000313" key="3">
    <source>
        <dbReference type="EnsemblPlants" id="ORUFI07G00660.1"/>
    </source>
</evidence>
<protein>
    <submittedName>
        <fullName evidence="3">Uncharacterized protein</fullName>
    </submittedName>
</protein>
<feature type="coiled-coil region" evidence="1">
    <location>
        <begin position="36"/>
        <end position="67"/>
    </location>
</feature>
<evidence type="ECO:0000313" key="4">
    <source>
        <dbReference type="Proteomes" id="UP000008022"/>
    </source>
</evidence>
<feature type="transmembrane region" description="Helical" evidence="2">
    <location>
        <begin position="90"/>
        <end position="113"/>
    </location>
</feature>
<dbReference type="EnsemblPlants" id="ORUFI07G00660.1">
    <property type="protein sequence ID" value="ORUFI07G00660.1"/>
    <property type="gene ID" value="ORUFI07G00660"/>
</dbReference>